<keyword evidence="1" id="KW-0812">Transmembrane</keyword>
<keyword evidence="1" id="KW-0472">Membrane</keyword>
<dbReference type="RefSeq" id="WP_245356389.1">
    <property type="nucleotide sequence ID" value="NZ_BAAAJY010000001.1"/>
</dbReference>
<dbReference type="PANTHER" id="PTHR23523">
    <property type="match status" value="1"/>
</dbReference>
<feature type="transmembrane region" description="Helical" evidence="1">
    <location>
        <begin position="25"/>
        <end position="51"/>
    </location>
</feature>
<feature type="transmembrane region" description="Helical" evidence="1">
    <location>
        <begin position="383"/>
        <end position="405"/>
    </location>
</feature>
<evidence type="ECO:0000313" key="3">
    <source>
        <dbReference type="Proteomes" id="UP001296993"/>
    </source>
</evidence>
<keyword evidence="1" id="KW-1133">Transmembrane helix</keyword>
<feature type="transmembrane region" description="Helical" evidence="1">
    <location>
        <begin position="90"/>
        <end position="109"/>
    </location>
</feature>
<dbReference type="PANTHER" id="PTHR23523:SF2">
    <property type="entry name" value="2-NITROIMIDAZOLE TRANSPORTER"/>
    <property type="match status" value="1"/>
</dbReference>
<sequence>MPNKEKPIADNVISQQTPQRASRGFMLLSLLAVILVGLNLRAGITSASALYHDLQQFLGYGPFVAALLPSIPTLVFAVAGTATAWVARRLGLSGTILLALCVLGSGLAFRGIPATWALLAGTVAAMCGIALCNVAMPSFIRENFAQKTSMMTGVYTITMSIGATAASSLSVPLAMAAGSPTLGLAAWSVLAFAGALAFIPFMLMARSEKKAPAAGPRVSAWGLLRTKRGLVITGLFTVQGILAYAIMSWLPTILIFRGMATAQAGIMLGLLQIMSIPATMFVLWMANKLNKLRSAMVACSVAAGIGVAGLLLLPLSLAWISAIALGFGFAIFPLVLLVISHSGETPEETTAMSTLAQSIGYLVATSGPFGMGLLFALTGAWTVPLVLLLGVVVLQLLLGIAASAYRRPALRRVQ</sequence>
<dbReference type="EMBL" id="JAGIOF010000001">
    <property type="protein sequence ID" value="MBP2387603.1"/>
    <property type="molecule type" value="Genomic_DNA"/>
</dbReference>
<name>A0ABS4XGS9_9MICC</name>
<gene>
    <name evidence="2" type="ORF">JOF47_003114</name>
</gene>
<dbReference type="SUPFAM" id="SSF103473">
    <property type="entry name" value="MFS general substrate transporter"/>
    <property type="match status" value="1"/>
</dbReference>
<dbReference type="Gene3D" id="1.20.1250.20">
    <property type="entry name" value="MFS general substrate transporter like domains"/>
    <property type="match status" value="2"/>
</dbReference>
<dbReference type="InterPro" id="IPR052524">
    <property type="entry name" value="MFS_Cyanate_Porter"/>
</dbReference>
<feature type="transmembrane region" description="Helical" evidence="1">
    <location>
        <begin position="295"/>
        <end position="313"/>
    </location>
</feature>
<organism evidence="2 3">
    <name type="scientific">Paeniglutamicibacter kerguelensis</name>
    <dbReference type="NCBI Taxonomy" id="254788"/>
    <lineage>
        <taxon>Bacteria</taxon>
        <taxon>Bacillati</taxon>
        <taxon>Actinomycetota</taxon>
        <taxon>Actinomycetes</taxon>
        <taxon>Micrococcales</taxon>
        <taxon>Micrococcaceae</taxon>
        <taxon>Paeniglutamicibacter</taxon>
    </lineage>
</organism>
<feature type="transmembrane region" description="Helical" evidence="1">
    <location>
        <begin position="152"/>
        <end position="178"/>
    </location>
</feature>
<proteinExistence type="predicted"/>
<reference evidence="2 3" key="1">
    <citation type="submission" date="2021-03" db="EMBL/GenBank/DDBJ databases">
        <title>Sequencing the genomes of 1000 actinobacteria strains.</title>
        <authorList>
            <person name="Klenk H.-P."/>
        </authorList>
    </citation>
    <scope>NUCLEOTIDE SEQUENCE [LARGE SCALE GENOMIC DNA]</scope>
    <source>
        <strain evidence="2 3">DSM 15797</strain>
    </source>
</reference>
<protein>
    <submittedName>
        <fullName evidence="2">CP family cyanate transporter-like MFS transporter</fullName>
    </submittedName>
</protein>
<feature type="transmembrane region" description="Helical" evidence="1">
    <location>
        <begin position="229"/>
        <end position="250"/>
    </location>
</feature>
<feature type="transmembrane region" description="Helical" evidence="1">
    <location>
        <begin position="262"/>
        <end position="283"/>
    </location>
</feature>
<feature type="transmembrane region" description="Helical" evidence="1">
    <location>
        <begin position="57"/>
        <end position="78"/>
    </location>
</feature>
<evidence type="ECO:0000256" key="1">
    <source>
        <dbReference type="SAM" id="Phobius"/>
    </source>
</evidence>
<dbReference type="InterPro" id="IPR011701">
    <property type="entry name" value="MFS"/>
</dbReference>
<feature type="transmembrane region" description="Helical" evidence="1">
    <location>
        <begin position="115"/>
        <end position="140"/>
    </location>
</feature>
<accession>A0ABS4XGS9</accession>
<dbReference type="Proteomes" id="UP001296993">
    <property type="component" value="Unassembled WGS sequence"/>
</dbReference>
<dbReference type="Pfam" id="PF07690">
    <property type="entry name" value="MFS_1"/>
    <property type="match status" value="1"/>
</dbReference>
<feature type="transmembrane region" description="Helical" evidence="1">
    <location>
        <begin position="359"/>
        <end position="377"/>
    </location>
</feature>
<dbReference type="InterPro" id="IPR036259">
    <property type="entry name" value="MFS_trans_sf"/>
</dbReference>
<comment type="caution">
    <text evidence="2">The sequence shown here is derived from an EMBL/GenBank/DDBJ whole genome shotgun (WGS) entry which is preliminary data.</text>
</comment>
<evidence type="ECO:0000313" key="2">
    <source>
        <dbReference type="EMBL" id="MBP2387603.1"/>
    </source>
</evidence>
<feature type="transmembrane region" description="Helical" evidence="1">
    <location>
        <begin position="319"/>
        <end position="339"/>
    </location>
</feature>
<feature type="transmembrane region" description="Helical" evidence="1">
    <location>
        <begin position="184"/>
        <end position="203"/>
    </location>
</feature>
<keyword evidence="3" id="KW-1185">Reference proteome</keyword>